<dbReference type="PROSITE" id="PS00018">
    <property type="entry name" value="EF_HAND_1"/>
    <property type="match status" value="1"/>
</dbReference>
<protein>
    <recommendedName>
        <fullName evidence="3">EF-hand domain-containing protein</fullName>
    </recommendedName>
</protein>
<evidence type="ECO:0000313" key="1">
    <source>
        <dbReference type="EMBL" id="TBW36644.1"/>
    </source>
</evidence>
<dbReference type="Proteomes" id="UP000292781">
    <property type="component" value="Unassembled WGS sequence"/>
</dbReference>
<accession>A0A4V2KTC3</accession>
<keyword evidence="2" id="KW-1185">Reference proteome</keyword>
<dbReference type="EMBL" id="SJFN01000019">
    <property type="protein sequence ID" value="TBW36644.1"/>
    <property type="molecule type" value="Genomic_DNA"/>
</dbReference>
<reference evidence="1 2" key="1">
    <citation type="submission" date="2019-02" db="EMBL/GenBank/DDBJ databases">
        <title>Siculibacillus lacustris gen. nov., sp. nov., a new rosette-forming bacterium isolated from a freshwater crater lake (Lake St. Ana, Romania).</title>
        <authorList>
            <person name="Felfoldi T."/>
            <person name="Marton Z."/>
            <person name="Szabo A."/>
            <person name="Mentes A."/>
            <person name="Boka K."/>
            <person name="Marialigeti K."/>
            <person name="Mathe I."/>
            <person name="Koncz M."/>
            <person name="Schumann P."/>
            <person name="Toth E."/>
        </authorList>
    </citation>
    <scope>NUCLEOTIDE SEQUENCE [LARGE SCALE GENOMIC DNA]</scope>
    <source>
        <strain evidence="1 2">SA-279</strain>
    </source>
</reference>
<evidence type="ECO:0008006" key="3">
    <source>
        <dbReference type="Google" id="ProtNLM"/>
    </source>
</evidence>
<dbReference type="AlphaFoldDB" id="A0A4V2KTC3"/>
<evidence type="ECO:0000313" key="2">
    <source>
        <dbReference type="Proteomes" id="UP000292781"/>
    </source>
</evidence>
<comment type="caution">
    <text evidence="1">The sequence shown here is derived from an EMBL/GenBank/DDBJ whole genome shotgun (WGS) entry which is preliminary data.</text>
</comment>
<name>A0A4V2KTC3_9HYPH</name>
<dbReference type="RefSeq" id="WP_131310151.1">
    <property type="nucleotide sequence ID" value="NZ_SJFN01000019.1"/>
</dbReference>
<organism evidence="1 2">
    <name type="scientific">Siculibacillus lacustris</name>
    <dbReference type="NCBI Taxonomy" id="1549641"/>
    <lineage>
        <taxon>Bacteria</taxon>
        <taxon>Pseudomonadati</taxon>
        <taxon>Pseudomonadota</taxon>
        <taxon>Alphaproteobacteria</taxon>
        <taxon>Hyphomicrobiales</taxon>
        <taxon>Ancalomicrobiaceae</taxon>
        <taxon>Siculibacillus</taxon>
    </lineage>
</organism>
<gene>
    <name evidence="1" type="ORF">EYW49_13695</name>
</gene>
<dbReference type="OrthoDB" id="8450139at2"/>
<proteinExistence type="predicted"/>
<sequence length="155" mass="16631">MADRIDWVLVRGGAARKPIGAVGFLDDTAAVIVAFYADLDADKSGTVDWSEWIAGHISPVSLNGAAVVEVAMAARYQTDIATRDTRIVTMAADLFLDFAVGLVKDAAYAVYFSNSVSTLTGALAGRLTSQIVVQFAIKKGLEHEVKRIYDHAVVR</sequence>
<dbReference type="InterPro" id="IPR018247">
    <property type="entry name" value="EF_Hand_1_Ca_BS"/>
</dbReference>